<keyword evidence="1" id="KW-0449">Lipoprotein</keyword>
<protein>
    <submittedName>
        <fullName evidence="1">Putative lipoprotein</fullName>
    </submittedName>
</protein>
<proteinExistence type="predicted"/>
<dbReference type="AlphaFoldDB" id="A0A1W1EHN4"/>
<gene>
    <name evidence="1" type="ORF">MNB_SV-15-255</name>
</gene>
<name>A0A1W1EHN4_9ZZZZ</name>
<organism evidence="1">
    <name type="scientific">hydrothermal vent metagenome</name>
    <dbReference type="NCBI Taxonomy" id="652676"/>
    <lineage>
        <taxon>unclassified sequences</taxon>
        <taxon>metagenomes</taxon>
        <taxon>ecological metagenomes</taxon>
    </lineage>
</organism>
<accession>A0A1W1EHN4</accession>
<dbReference type="PROSITE" id="PS51257">
    <property type="entry name" value="PROKAR_LIPOPROTEIN"/>
    <property type="match status" value="1"/>
</dbReference>
<reference evidence="1" key="1">
    <citation type="submission" date="2016-10" db="EMBL/GenBank/DDBJ databases">
        <authorList>
            <person name="de Groot N.N."/>
        </authorList>
    </citation>
    <scope>NUCLEOTIDE SEQUENCE</scope>
</reference>
<dbReference type="EMBL" id="FRYL01000005">
    <property type="protein sequence ID" value="SHO80357.1"/>
    <property type="molecule type" value="Genomic_DNA"/>
</dbReference>
<sequence length="160" mass="18322">MLYKKLLITTILLLITSCSKPTYQSQKSALIVIKTQSLKYADMGFIYNNSDNTKVEIYSNGVASLSLEIYKNSICMGDFKCIEPNKFNNKFFASSYPKSFVTNIFNQRAIFGSKNLIKTSKGFIQKIKSDKYDIEYSLSAKKSIFRDKINNILIKINIME</sequence>
<evidence type="ECO:0000313" key="1">
    <source>
        <dbReference type="EMBL" id="SHO80357.1"/>
    </source>
</evidence>